<feature type="compositionally biased region" description="Acidic residues" evidence="1">
    <location>
        <begin position="375"/>
        <end position="385"/>
    </location>
</feature>
<organism evidence="2 3">
    <name type="scientific">Dissostichus eleginoides</name>
    <name type="common">Patagonian toothfish</name>
    <name type="synonym">Dissostichus amissus</name>
    <dbReference type="NCBI Taxonomy" id="100907"/>
    <lineage>
        <taxon>Eukaryota</taxon>
        <taxon>Metazoa</taxon>
        <taxon>Chordata</taxon>
        <taxon>Craniata</taxon>
        <taxon>Vertebrata</taxon>
        <taxon>Euteleostomi</taxon>
        <taxon>Actinopterygii</taxon>
        <taxon>Neopterygii</taxon>
        <taxon>Teleostei</taxon>
        <taxon>Neoteleostei</taxon>
        <taxon>Acanthomorphata</taxon>
        <taxon>Eupercaria</taxon>
        <taxon>Perciformes</taxon>
        <taxon>Notothenioidei</taxon>
        <taxon>Nototheniidae</taxon>
        <taxon>Dissostichus</taxon>
    </lineage>
</organism>
<evidence type="ECO:0000313" key="3">
    <source>
        <dbReference type="Proteomes" id="UP001228049"/>
    </source>
</evidence>
<feature type="compositionally biased region" description="Acidic residues" evidence="1">
    <location>
        <begin position="392"/>
        <end position="403"/>
    </location>
</feature>
<proteinExistence type="predicted"/>
<protein>
    <submittedName>
        <fullName evidence="2">Tumor necrosis factor ligand superfamily member 10</fullName>
    </submittedName>
</protein>
<name>A0AAD9CD46_DISEL</name>
<keyword evidence="3" id="KW-1185">Reference proteome</keyword>
<accession>A0AAD9CD46</accession>
<evidence type="ECO:0000313" key="2">
    <source>
        <dbReference type="EMBL" id="KAK1900130.1"/>
    </source>
</evidence>
<dbReference type="AlphaFoldDB" id="A0AAD9CD46"/>
<dbReference type="PANTHER" id="PTHR33104">
    <property type="entry name" value="SI:DKEY-29D5.2"/>
    <property type="match status" value="1"/>
</dbReference>
<sequence length="403" mass="45693">MQAQTLFHQDLFHSFEAMKTAAPGILDKPLLQCWTRDQSSLEESEEPGFFDGEFLAQDSEVSTFVEDVRGAVKSTAGKAMCGESHWTAARETSKRANKLDEEGVEIAILWNARNQEGAGTTLGEEVEQVNSFLSRCALTTKYMAKSARTDMLTVHAMGWNHRKKNGLHIALSPRFKKTAEKTEAWASKGSASASPADAGCLQISIEALFMSICQKKHYLYRQNDRNKRRQKIVQKIAQEKKRLLEDIHKYNQQPDESMIWPWQEPNRDGVDILTKKGLFDQEMLLSRLTEEKQILVKEMMQHCQYLKDSVSKVQTLMAPVSLITQTGSYPNGITEEGYKGLMCLLRRNLDDLRLKQQTVAGAYRGILGPSPRLVEEEDEDMEEEKDWQSDNSSDDEDDAEEGT</sequence>
<dbReference type="EMBL" id="JASDAP010000007">
    <property type="protein sequence ID" value="KAK1900130.1"/>
    <property type="molecule type" value="Genomic_DNA"/>
</dbReference>
<reference evidence="2" key="1">
    <citation type="submission" date="2023-04" db="EMBL/GenBank/DDBJ databases">
        <title>Chromosome-level genome of Chaenocephalus aceratus.</title>
        <authorList>
            <person name="Park H."/>
        </authorList>
    </citation>
    <scope>NUCLEOTIDE SEQUENCE</scope>
    <source>
        <strain evidence="2">DE</strain>
        <tissue evidence="2">Muscle</tissue>
    </source>
</reference>
<dbReference type="PANTHER" id="PTHR33104:SF2">
    <property type="entry name" value="CXC3 LIKE CYSTEINE CLUSTER DOMAIN-CONTAINING PROTEIN"/>
    <property type="match status" value="1"/>
</dbReference>
<feature type="region of interest" description="Disordered" evidence="1">
    <location>
        <begin position="366"/>
        <end position="403"/>
    </location>
</feature>
<dbReference type="Proteomes" id="UP001228049">
    <property type="component" value="Unassembled WGS sequence"/>
</dbReference>
<comment type="caution">
    <text evidence="2">The sequence shown here is derived from an EMBL/GenBank/DDBJ whole genome shotgun (WGS) entry which is preliminary data.</text>
</comment>
<gene>
    <name evidence="2" type="ORF">KUDE01_000917</name>
</gene>
<evidence type="ECO:0000256" key="1">
    <source>
        <dbReference type="SAM" id="MobiDB-lite"/>
    </source>
</evidence>